<feature type="region of interest" description="Disordered" evidence="10">
    <location>
        <begin position="296"/>
        <end position="325"/>
    </location>
</feature>
<feature type="compositionally biased region" description="Polar residues" evidence="10">
    <location>
        <begin position="472"/>
        <end position="506"/>
    </location>
</feature>
<dbReference type="eggNOG" id="KOG3248">
    <property type="taxonomic scope" value="Eukaryota"/>
</dbReference>
<evidence type="ECO:0000256" key="5">
    <source>
        <dbReference type="ARBA" id="ARBA00023125"/>
    </source>
</evidence>
<keyword evidence="8 9" id="KW-0539">Nucleus</keyword>
<feature type="compositionally biased region" description="Low complexity" evidence="10">
    <location>
        <begin position="312"/>
        <end position="325"/>
    </location>
</feature>
<feature type="region of interest" description="Disordered" evidence="10">
    <location>
        <begin position="603"/>
        <end position="646"/>
    </location>
</feature>
<dbReference type="InterPro" id="IPR036910">
    <property type="entry name" value="HMG_box_dom_sf"/>
</dbReference>
<dbReference type="GO" id="GO:1990907">
    <property type="term" value="C:beta-catenin-TCF complex"/>
    <property type="evidence" value="ECO:0007669"/>
    <property type="project" value="TreeGrafter"/>
</dbReference>
<dbReference type="GO" id="GO:0000785">
    <property type="term" value="C:chromatin"/>
    <property type="evidence" value="ECO:0007669"/>
    <property type="project" value="TreeGrafter"/>
</dbReference>
<feature type="region of interest" description="Disordered" evidence="10">
    <location>
        <begin position="963"/>
        <end position="1002"/>
    </location>
</feature>
<evidence type="ECO:0000256" key="3">
    <source>
        <dbReference type="ARBA" id="ARBA00022687"/>
    </source>
</evidence>
<feature type="compositionally biased region" description="Polar residues" evidence="10">
    <location>
        <begin position="623"/>
        <end position="645"/>
    </location>
</feature>
<protein>
    <submittedName>
        <fullName evidence="12">Protein pangolin J</fullName>
    </submittedName>
</protein>
<evidence type="ECO:0000256" key="10">
    <source>
        <dbReference type="SAM" id="MobiDB-lite"/>
    </source>
</evidence>
<feature type="compositionally biased region" description="Pro residues" evidence="10">
    <location>
        <begin position="976"/>
        <end position="986"/>
    </location>
</feature>
<evidence type="ECO:0000313" key="12">
    <source>
        <dbReference type="EMBL" id="CDI98059.1"/>
    </source>
</evidence>
<dbReference type="GO" id="GO:0000978">
    <property type="term" value="F:RNA polymerase II cis-regulatory region sequence-specific DNA binding"/>
    <property type="evidence" value="ECO:0007669"/>
    <property type="project" value="TreeGrafter"/>
</dbReference>
<feature type="DNA-binding region" description="HMG box" evidence="9">
    <location>
        <begin position="525"/>
        <end position="593"/>
    </location>
</feature>
<evidence type="ECO:0000256" key="9">
    <source>
        <dbReference type="PROSITE-ProRule" id="PRU00267"/>
    </source>
</evidence>
<keyword evidence="4" id="KW-0805">Transcription regulation</keyword>
<keyword evidence="5 9" id="KW-0238">DNA-binding</keyword>
<accession>A0A087W055</accession>
<comment type="subcellular location">
    <subcellularLocation>
        <location evidence="1">Nucleus</location>
    </subcellularLocation>
</comment>
<proteinExistence type="inferred from homology"/>
<gene>
    <name evidence="12" type="ORF">EmuJ_000188500</name>
</gene>
<sequence>MNSVAGDDLACTDEIKVYEDEGEEDEQVKSSENLTEDKVGLVIESEEQVPRLFDLFGRDGSSILKMPWPTDPRFASYFLPGYPAALAAVMAAMRSSASPVCGFSATGGAAAAAGCHGDYSPSAPGGGFLSGLASSSTSPTAGAPSHSNSTFYTPPWEPQGALATNTSAFGSPTAAGGSGDGYMSAGGGGGSEIQRDPAIDDRGQAAFPRNGIPPFLSNPFNPFMSFYHNPLHGLSAATATNTSGTHEAFQKSPVDRLSDGCLESIQNRCGLKSELGTYPPPTHTASHPMGRGVGGGDFWRSGQATSLKPDPSSMSTATTTPSSSSSSSLYAAVMAAAVASWSGHSASTVTPTTNTLATGVPSSRSDSHGKTNVGSCCGEVGTKRTKSLDAAKTPYSPSMFAAAAAAHMHFLSAAAAAASFTSSLPTVQTNTAATSTANHSSASTATRGTGQGALASSPTGPDRKAPSDAWMVQSSVIASKSLESGRQNSRKPNCDPDTTASSPQDEVSSEPDGGRLLSRLKKTHIKKPLNAFMLFMKEMRPRVQEECTLKESAAINQILGKRWHELSRTEQTKYYEMARQAKELHQRLYPGWSARDNYAYHARRRHRRSRRPFPHHRSFVHKPNSSSSTINTASKTSPASRFRTSSFHEDRKALEFPQKVLERPHSTNDVYSPLIERRVASLSPLSSPLPPSQSPVITNRVSEQRQQQQQQQQVATRSSPPPRPSLPPPPPTQSQLPPHTAAFVSPLQAPSQPSPQALAALSRPTPNLANNALTMSACSAFEHHYNQAAHHHHQQQQQPHSQQFLQMSPQRAFGYSSSSSSMVSASVAAAVSMYASAQGQGRGGTMSRSSTGYWGYHGPQTASHQSAVGIKRNPYLTAAAAMNSDSVAAVAAVAAMAVGELSGGSMKKCRARFGLEHQNLWCKPCRRKKKCIRFISENEVDDYMPQYHPYHAHSAAAAAAAAAAVAFNHHHHHPHQQPPPPPPQAPHHPYGMFSTSRRHTNSSGGAYAGLAEISTGVHLRKQSFVQTPVSPFGNGVGAGPQRPFTRQPMPQHISVTTDTAAAANPTYTHPSLGGSYKRPFPITSTPRQHQPASGEYTSASNAPYASSGDGANYWGSSSRSTTNATAVCFPGAAARFSASEMIISQGDPKSLAPLLRETQGSNPSPSAYQLSKMNNFPHTQQGTTLAADTSTVNSITTTATIRSAASAIATNGRCSGDLRVKREAPPLSFGVADVMGFRSGEEGAVLNAATATSTSTSNTVVCRGNASPSTSSCPLRSSPELE</sequence>
<feature type="domain" description="HMG box" evidence="11">
    <location>
        <begin position="525"/>
        <end position="593"/>
    </location>
</feature>
<feature type="compositionally biased region" description="Low complexity" evidence="10">
    <location>
        <begin position="431"/>
        <end position="446"/>
    </location>
</feature>
<feature type="compositionally biased region" description="Low complexity" evidence="10">
    <location>
        <begin position="1267"/>
        <end position="1282"/>
    </location>
</feature>
<reference evidence="12" key="2">
    <citation type="submission" date="2015-11" db="EMBL/GenBank/DDBJ databases">
        <authorList>
            <person name="Zhang Y."/>
            <person name="Guo Z."/>
        </authorList>
    </citation>
    <scope>NUCLEOTIDE SEQUENCE</scope>
</reference>
<feature type="region of interest" description="Disordered" evidence="10">
    <location>
        <begin position="1260"/>
        <end position="1282"/>
    </location>
</feature>
<evidence type="ECO:0000256" key="2">
    <source>
        <dbReference type="ARBA" id="ARBA00006569"/>
    </source>
</evidence>
<dbReference type="GO" id="GO:0060070">
    <property type="term" value="P:canonical Wnt signaling pathway"/>
    <property type="evidence" value="ECO:0007669"/>
    <property type="project" value="TreeGrafter"/>
</dbReference>
<dbReference type="InterPro" id="IPR027397">
    <property type="entry name" value="Catenin-bd_sf"/>
</dbReference>
<keyword evidence="6" id="KW-0010">Activator</keyword>
<evidence type="ECO:0000256" key="7">
    <source>
        <dbReference type="ARBA" id="ARBA00023163"/>
    </source>
</evidence>
<dbReference type="InterPro" id="IPR024940">
    <property type="entry name" value="TCF/LEF"/>
</dbReference>
<feature type="region of interest" description="Disordered" evidence="10">
    <location>
        <begin position="345"/>
        <end position="373"/>
    </location>
</feature>
<dbReference type="STRING" id="6211.A0A087W055"/>
<dbReference type="SMART" id="SM01366">
    <property type="entry name" value="c-clamp"/>
    <property type="match status" value="1"/>
</dbReference>
<dbReference type="CDD" id="cd21996">
    <property type="entry name" value="HMG-box_TCF7-like"/>
    <property type="match status" value="1"/>
</dbReference>
<feature type="region of interest" description="Disordered" evidence="10">
    <location>
        <begin position="683"/>
        <end position="739"/>
    </location>
</feature>
<evidence type="ECO:0000256" key="1">
    <source>
        <dbReference type="ARBA" id="ARBA00004123"/>
    </source>
</evidence>
<evidence type="ECO:0000256" key="8">
    <source>
        <dbReference type="ARBA" id="ARBA00023242"/>
    </source>
</evidence>
<dbReference type="Gene3D" id="4.10.900.10">
    <property type="entry name" value="TCF3-CBD (Catenin binding domain)"/>
    <property type="match status" value="1"/>
</dbReference>
<feature type="region of interest" description="Disordered" evidence="10">
    <location>
        <begin position="431"/>
        <end position="514"/>
    </location>
</feature>
<dbReference type="FunFam" id="1.10.30.10:FF:000001">
    <property type="entry name" value="transcription factor 7 isoform X2"/>
    <property type="match status" value="1"/>
</dbReference>
<keyword evidence="7" id="KW-0804">Transcription</keyword>
<feature type="compositionally biased region" description="Low complexity" evidence="10">
    <location>
        <begin position="704"/>
        <end position="718"/>
    </location>
</feature>
<evidence type="ECO:0000256" key="6">
    <source>
        <dbReference type="ARBA" id="ARBA00023159"/>
    </source>
</evidence>
<dbReference type="PANTHER" id="PTHR10373">
    <property type="entry name" value="TRANSCRIPTION FACTOR 7 FAMILY MEMBER"/>
    <property type="match status" value="1"/>
</dbReference>
<dbReference type="PANTHER" id="PTHR10373:SF38">
    <property type="entry name" value="PROTEIN PANGOLIN, ISOFORM J"/>
    <property type="match status" value="1"/>
</dbReference>
<dbReference type="OMA" id="CSAFEHH"/>
<evidence type="ECO:0000259" key="11">
    <source>
        <dbReference type="PROSITE" id="PS50118"/>
    </source>
</evidence>
<feature type="compositionally biased region" description="Basic residues" evidence="10">
    <location>
        <begin position="603"/>
        <end position="620"/>
    </location>
</feature>
<keyword evidence="3" id="KW-0879">Wnt signaling pathway</keyword>
<comment type="similarity">
    <text evidence="2">Belongs to the TCF/LEF family.</text>
</comment>
<dbReference type="InterPro" id="IPR009071">
    <property type="entry name" value="HMG_box_dom"/>
</dbReference>
<evidence type="ECO:0000256" key="4">
    <source>
        <dbReference type="ARBA" id="ARBA00023015"/>
    </source>
</evidence>
<dbReference type="EMBL" id="LN902846">
    <property type="protein sequence ID" value="CDI98059.1"/>
    <property type="molecule type" value="Genomic_DNA"/>
</dbReference>
<dbReference type="Pfam" id="PF00505">
    <property type="entry name" value="HMG_box"/>
    <property type="match status" value="1"/>
</dbReference>
<dbReference type="GO" id="GO:0000981">
    <property type="term" value="F:DNA-binding transcription factor activity, RNA polymerase II-specific"/>
    <property type="evidence" value="ECO:0007669"/>
    <property type="project" value="TreeGrafter"/>
</dbReference>
<reference evidence="12" key="1">
    <citation type="journal article" date="2013" name="Nature">
        <title>The genomes of four tapeworm species reveal adaptations to parasitism.</title>
        <authorList>
            <person name="Tsai I.J."/>
            <person name="Zarowiecki M."/>
            <person name="Holroyd N."/>
            <person name="Garciarrubio A."/>
            <person name="Sanchez-Flores A."/>
            <person name="Brooks K.L."/>
            <person name="Tracey A."/>
            <person name="Bobes R.J."/>
            <person name="Fragoso G."/>
            <person name="Sciutto E."/>
            <person name="Aslett M."/>
            <person name="Beasley H."/>
            <person name="Bennett H.M."/>
            <person name="Cai J."/>
            <person name="Camicia F."/>
            <person name="Clark R."/>
            <person name="Cucher M."/>
            <person name="De Silva N."/>
            <person name="Day T.A."/>
            <person name="Deplazes P."/>
            <person name="Estrada K."/>
            <person name="Fernandez C."/>
            <person name="Holland P.W."/>
            <person name="Hou J."/>
            <person name="Hu S."/>
            <person name="Huckvale T."/>
            <person name="Hung S.S."/>
            <person name="Kamenetzky L."/>
            <person name="Keane J.A."/>
            <person name="Kiss F."/>
            <person name="Koziol U."/>
            <person name="Lambert O."/>
            <person name="Liu K."/>
            <person name="Luo X."/>
            <person name="Luo Y."/>
            <person name="Macchiaroli N."/>
            <person name="Nichol S."/>
            <person name="Paps J."/>
            <person name="Parkinson J."/>
            <person name="Pouchkina-Stantcheva N."/>
            <person name="Riddiford N."/>
            <person name="Rosenzvit M."/>
            <person name="Salinas G."/>
            <person name="Wasmuth J.D."/>
            <person name="Zamanian M."/>
            <person name="Zheng Y."/>
            <person name="Cai X."/>
            <person name="Soberon X."/>
            <person name="Olson P.D."/>
            <person name="Laclette J.P."/>
            <person name="Brehm K."/>
            <person name="Berriman M."/>
            <person name="Garciarrubio A."/>
            <person name="Bobes R.J."/>
            <person name="Fragoso G."/>
            <person name="Sanchez-Flores A."/>
            <person name="Estrada K."/>
            <person name="Cevallos M.A."/>
            <person name="Morett E."/>
            <person name="Gonzalez V."/>
            <person name="Portillo T."/>
            <person name="Ochoa-Leyva A."/>
            <person name="Jose M.V."/>
            <person name="Sciutto E."/>
            <person name="Landa A."/>
            <person name="Jimenez L."/>
            <person name="Valdes V."/>
            <person name="Carrero J.C."/>
            <person name="Larralde C."/>
            <person name="Morales-Montor J."/>
            <person name="Limon-Lason J."/>
            <person name="Soberon X."/>
            <person name="Laclette J.P."/>
        </authorList>
    </citation>
    <scope>NUCLEOTIDE SEQUENCE [LARGE SCALE GENOMIC DNA]</scope>
</reference>
<dbReference type="PROSITE" id="PS50118">
    <property type="entry name" value="HMG_BOX_2"/>
    <property type="match status" value="1"/>
</dbReference>
<feature type="compositionally biased region" description="Pro residues" evidence="10">
    <location>
        <begin position="719"/>
        <end position="732"/>
    </location>
</feature>
<feature type="compositionally biased region" description="Polar residues" evidence="10">
    <location>
        <begin position="1082"/>
        <end position="1102"/>
    </location>
</feature>
<dbReference type="Proteomes" id="UP000017246">
    <property type="component" value="Unassembled WGS sequence"/>
</dbReference>
<evidence type="ECO:0000313" key="13">
    <source>
        <dbReference type="Proteomes" id="UP000017246"/>
    </source>
</evidence>
<feature type="region of interest" description="Disordered" evidence="10">
    <location>
        <begin position="1067"/>
        <end position="1102"/>
    </location>
</feature>
<dbReference type="SMART" id="SM00398">
    <property type="entry name" value="HMG"/>
    <property type="match status" value="1"/>
</dbReference>
<organism evidence="12 13">
    <name type="scientific">Echinococcus multilocularis</name>
    <name type="common">Fox tapeworm</name>
    <dbReference type="NCBI Taxonomy" id="6211"/>
    <lineage>
        <taxon>Eukaryota</taxon>
        <taxon>Metazoa</taxon>
        <taxon>Spiralia</taxon>
        <taxon>Lophotrochozoa</taxon>
        <taxon>Platyhelminthes</taxon>
        <taxon>Cestoda</taxon>
        <taxon>Eucestoda</taxon>
        <taxon>Cyclophyllidea</taxon>
        <taxon>Taeniidae</taxon>
        <taxon>Echinococcus</taxon>
    </lineage>
</organism>
<name>A0A087W055_ECHMU</name>
<keyword evidence="13" id="KW-1185">Reference proteome</keyword>
<feature type="region of interest" description="Disordered" evidence="10">
    <location>
        <begin position="14"/>
        <end position="33"/>
    </location>
</feature>
<dbReference type="Gene3D" id="1.10.30.10">
    <property type="entry name" value="High mobility group box domain"/>
    <property type="match status" value="1"/>
</dbReference>
<dbReference type="SUPFAM" id="SSF47095">
    <property type="entry name" value="HMG-box"/>
    <property type="match status" value="1"/>
</dbReference>
<dbReference type="OrthoDB" id="6247875at2759"/>